<evidence type="ECO:0000256" key="12">
    <source>
        <dbReference type="ARBA" id="ARBA00022842"/>
    </source>
</evidence>
<dbReference type="InterPro" id="IPR011761">
    <property type="entry name" value="ATP-grasp"/>
</dbReference>
<feature type="region of interest" description="Disordered" evidence="20">
    <location>
        <begin position="565"/>
        <end position="620"/>
    </location>
</feature>
<feature type="binding site" evidence="19">
    <location>
        <position position="940"/>
    </location>
    <ligand>
        <name>Mn(2+)</name>
        <dbReference type="ChEBI" id="CHEBI:29035"/>
        <label>3</label>
    </ligand>
</feature>
<feature type="binding site" evidence="19">
    <location>
        <position position="169"/>
    </location>
    <ligand>
        <name>ATP</name>
        <dbReference type="ChEBI" id="CHEBI:30616"/>
        <label>1</label>
    </ligand>
</feature>
<dbReference type="FunFam" id="3.40.50.20:FF:000003">
    <property type="entry name" value="Carbamoyl-phosphate synthase large chain"/>
    <property type="match status" value="1"/>
</dbReference>
<feature type="binding site" evidence="19">
    <location>
        <position position="885"/>
    </location>
    <ligand>
        <name>Mg(2+)</name>
        <dbReference type="ChEBI" id="CHEBI:18420"/>
        <label>3</label>
    </ligand>
</feature>
<evidence type="ECO:0000256" key="16">
    <source>
        <dbReference type="ARBA" id="ARBA00048816"/>
    </source>
</evidence>
<dbReference type="OrthoDB" id="9804197at2"/>
<dbReference type="AlphaFoldDB" id="A0A518DJ90"/>
<evidence type="ECO:0000256" key="11">
    <source>
        <dbReference type="ARBA" id="ARBA00022840"/>
    </source>
</evidence>
<feature type="binding site" evidence="19">
    <location>
        <position position="940"/>
    </location>
    <ligand>
        <name>Mg(2+)</name>
        <dbReference type="ChEBI" id="CHEBI:18420"/>
        <label>3</label>
    </ligand>
</feature>
<feature type="binding site" evidence="19">
    <location>
        <position position="215"/>
    </location>
    <ligand>
        <name>ATP</name>
        <dbReference type="ChEBI" id="CHEBI:30616"/>
        <label>1</label>
    </ligand>
</feature>
<dbReference type="HAMAP" id="MF_01210_B">
    <property type="entry name" value="CPSase_L_chain_B"/>
    <property type="match status" value="1"/>
</dbReference>
<keyword evidence="11 19" id="KW-0067">ATP-binding</keyword>
<evidence type="ECO:0000256" key="14">
    <source>
        <dbReference type="ARBA" id="ARBA00023211"/>
    </source>
</evidence>
<feature type="region of interest" description="Disordered" evidence="20">
    <location>
        <begin position="895"/>
        <end position="929"/>
    </location>
</feature>
<feature type="binding site" evidence="19">
    <location>
        <position position="844"/>
    </location>
    <ligand>
        <name>ATP</name>
        <dbReference type="ChEBI" id="CHEBI:30616"/>
        <label>2</label>
    </ligand>
</feature>
<dbReference type="PANTHER" id="PTHR11405">
    <property type="entry name" value="CARBAMOYLTRANSFERASE FAMILY MEMBER"/>
    <property type="match status" value="1"/>
</dbReference>
<organism evidence="23 24">
    <name type="scientific">Pirellulimonas nuda</name>
    <dbReference type="NCBI Taxonomy" id="2528009"/>
    <lineage>
        <taxon>Bacteria</taxon>
        <taxon>Pseudomonadati</taxon>
        <taxon>Planctomycetota</taxon>
        <taxon>Planctomycetia</taxon>
        <taxon>Pirellulales</taxon>
        <taxon>Lacipirellulaceae</taxon>
        <taxon>Pirellulimonas</taxon>
    </lineage>
</organism>
<dbReference type="FunFam" id="3.40.50.20:FF:000001">
    <property type="entry name" value="Carbamoyl-phosphate synthase large chain"/>
    <property type="match status" value="1"/>
</dbReference>
<dbReference type="InterPro" id="IPR006275">
    <property type="entry name" value="CPSase_lsu"/>
</dbReference>
<feature type="binding site" evidence="19">
    <location>
        <position position="301"/>
    </location>
    <ligand>
        <name>Mg(2+)</name>
        <dbReference type="ChEBI" id="CHEBI:18420"/>
        <label>2</label>
    </ligand>
</feature>
<proteinExistence type="inferred from homology"/>
<feature type="compositionally biased region" description="Basic and acidic residues" evidence="20">
    <location>
        <begin position="577"/>
        <end position="586"/>
    </location>
</feature>
<feature type="region of interest" description="Carboxyphosphate synthetic domain" evidence="19">
    <location>
        <begin position="1"/>
        <end position="402"/>
    </location>
</feature>
<dbReference type="SUPFAM" id="SSF48108">
    <property type="entry name" value="Carbamoyl phosphate synthetase, large subunit connection domain"/>
    <property type="match status" value="1"/>
</dbReference>
<dbReference type="InterPro" id="IPR036914">
    <property type="entry name" value="MGS-like_dom_sf"/>
</dbReference>
<comment type="domain">
    <text evidence="19">The large subunit is composed of 2 ATP-grasp domains that are involved in binding the 2 ATP molecules needed for carbamoyl phosphate synthesis. The N-terminal ATP-grasp domain (referred to as the carboxyphosphate synthetic component) catalyzes the ATP-dependent phosphorylation of hydrogencarbonate to carboxyphosphate and the subsequent nucleophilic attack by ammonia to form a carbamate intermediate. The C-terminal ATP-grasp domain (referred to as the carbamoyl phosphate synthetic component) then catalyzes the phosphorylation of carbamate with the second ATP to form the end product carbamoyl phosphate. The reactive and unstable enzyme intermediates are sequentially channeled from one active site to the next through the interior of the protein over a distance of at least 96 A.</text>
</comment>
<comment type="similarity">
    <text evidence="4 19">Belongs to the CarB family.</text>
</comment>
<feature type="binding site" evidence="19">
    <location>
        <position position="285"/>
    </location>
    <ligand>
        <name>ATP</name>
        <dbReference type="ChEBI" id="CHEBI:30616"/>
        <label>1</label>
    </ligand>
</feature>
<evidence type="ECO:0000256" key="19">
    <source>
        <dbReference type="HAMAP-Rule" id="MF_01210"/>
    </source>
</evidence>
<dbReference type="UniPathway" id="UPA00070">
    <property type="reaction ID" value="UER00115"/>
</dbReference>
<evidence type="ECO:0000256" key="5">
    <source>
        <dbReference type="ARBA" id="ARBA00022571"/>
    </source>
</evidence>
<feature type="binding site" evidence="19">
    <location>
        <position position="842"/>
    </location>
    <ligand>
        <name>ATP</name>
        <dbReference type="ChEBI" id="CHEBI:30616"/>
        <label>2</label>
    </ligand>
</feature>
<feature type="binding site" evidence="19">
    <location>
        <position position="301"/>
    </location>
    <ligand>
        <name>Mn(2+)</name>
        <dbReference type="ChEBI" id="CHEBI:29035"/>
        <label>2</label>
    </ligand>
</feature>
<dbReference type="InterPro" id="IPR016185">
    <property type="entry name" value="PreATP-grasp_dom_sf"/>
</dbReference>
<keyword evidence="13 19" id="KW-0665">Pyrimidine biosynthesis</keyword>
<evidence type="ECO:0000259" key="22">
    <source>
        <dbReference type="PROSITE" id="PS51855"/>
    </source>
</evidence>
<comment type="caution">
    <text evidence="19">Lacks conserved residue(s) required for the propagation of feature annotation.</text>
</comment>
<dbReference type="Gene3D" id="1.10.1030.10">
    <property type="entry name" value="Carbamoyl-phosphate synthetase, large subunit oligomerisation domain"/>
    <property type="match status" value="1"/>
</dbReference>
<feature type="binding site" evidence="19">
    <location>
        <position position="942"/>
    </location>
    <ligand>
        <name>Mn(2+)</name>
        <dbReference type="ChEBI" id="CHEBI:29035"/>
        <label>4</label>
    </ligand>
</feature>
<dbReference type="PRINTS" id="PR00098">
    <property type="entry name" value="CPSASE"/>
</dbReference>
<feature type="domain" description="MGS-like" evidence="22">
    <location>
        <begin position="1036"/>
        <end position="1176"/>
    </location>
</feature>
<dbReference type="InterPro" id="IPR058047">
    <property type="entry name" value="CPSase_preATP-grasp"/>
</dbReference>
<evidence type="ECO:0000256" key="6">
    <source>
        <dbReference type="ARBA" id="ARBA00022598"/>
    </source>
</evidence>
<dbReference type="SUPFAM" id="SSF56059">
    <property type="entry name" value="Glutathione synthetase ATP-binding domain-like"/>
    <property type="match status" value="2"/>
</dbReference>
<evidence type="ECO:0000256" key="18">
    <source>
        <dbReference type="ARBA" id="ARBA00062056"/>
    </source>
</evidence>
<comment type="subunit">
    <text evidence="18 19">Composed of two chains; the small (or glutamine) chain promotes the hydrolysis of glutamine to ammonia, which is used by the large (or ammonia) chain to synthesize carbamoyl phosphate. Tetramer of heterodimers (alpha,beta)4.</text>
</comment>
<feature type="binding site" evidence="19">
    <location>
        <position position="299"/>
    </location>
    <ligand>
        <name>Mg(2+)</name>
        <dbReference type="ChEBI" id="CHEBI:18420"/>
        <label>2</label>
    </ligand>
</feature>
<evidence type="ECO:0000256" key="9">
    <source>
        <dbReference type="ARBA" id="ARBA00022737"/>
    </source>
</evidence>
<keyword evidence="5 19" id="KW-0055">Arginine biosynthesis</keyword>
<evidence type="ECO:0000313" key="24">
    <source>
        <dbReference type="Proteomes" id="UP000317429"/>
    </source>
</evidence>
<feature type="binding site" evidence="19">
    <location>
        <position position="210"/>
    </location>
    <ligand>
        <name>ATP</name>
        <dbReference type="ChEBI" id="CHEBI:30616"/>
        <label>1</label>
    </ligand>
</feature>
<dbReference type="HAMAP" id="MF_01210_A">
    <property type="entry name" value="CPSase_L_chain_A"/>
    <property type="match status" value="1"/>
</dbReference>
<feature type="binding site" evidence="19">
    <location>
        <position position="285"/>
    </location>
    <ligand>
        <name>Mg(2+)</name>
        <dbReference type="ChEBI" id="CHEBI:18420"/>
        <label>1</label>
    </ligand>
</feature>
<feature type="binding site" evidence="19">
    <location>
        <position position="243"/>
    </location>
    <ligand>
        <name>ATP</name>
        <dbReference type="ChEBI" id="CHEBI:30616"/>
        <label>1</label>
    </ligand>
</feature>
<name>A0A518DJ90_9BACT</name>
<evidence type="ECO:0000256" key="3">
    <source>
        <dbReference type="ARBA" id="ARBA00005077"/>
    </source>
</evidence>
<feature type="binding site" evidence="19">
    <location>
        <position position="817"/>
    </location>
    <ligand>
        <name>ATP</name>
        <dbReference type="ChEBI" id="CHEBI:30616"/>
        <label>2</label>
    </ligand>
</feature>
<dbReference type="EC" id="6.3.4.16" evidence="19"/>
<feature type="binding site" evidence="19">
    <location>
        <position position="299"/>
    </location>
    <ligand>
        <name>ATP</name>
        <dbReference type="ChEBI" id="CHEBI:30616"/>
        <label>1</label>
    </ligand>
</feature>
<feature type="binding site" evidence="19">
    <location>
        <position position="299"/>
    </location>
    <ligand>
        <name>Mg(2+)</name>
        <dbReference type="ChEBI" id="CHEBI:18420"/>
        <label>1</label>
    </ligand>
</feature>
<keyword evidence="6 19" id="KW-0436">Ligase</keyword>
<feature type="region of interest" description="Allosteric domain" evidence="19">
    <location>
        <begin position="1036"/>
        <end position="1176"/>
    </location>
</feature>
<evidence type="ECO:0000256" key="2">
    <source>
        <dbReference type="ARBA" id="ARBA00004812"/>
    </source>
</evidence>
<evidence type="ECO:0000256" key="10">
    <source>
        <dbReference type="ARBA" id="ARBA00022741"/>
    </source>
</evidence>
<feature type="binding site" evidence="19">
    <location>
        <position position="885"/>
    </location>
    <ligand>
        <name>ATP</name>
        <dbReference type="ChEBI" id="CHEBI:30616"/>
        <label>2</label>
    </ligand>
</feature>
<keyword evidence="10 19" id="KW-0547">Nucleotide-binding</keyword>
<dbReference type="InterPro" id="IPR005483">
    <property type="entry name" value="CPSase_dom"/>
</dbReference>
<evidence type="ECO:0000256" key="8">
    <source>
        <dbReference type="ARBA" id="ARBA00022723"/>
    </source>
</evidence>
<dbReference type="SMART" id="SM00851">
    <property type="entry name" value="MGS"/>
    <property type="match status" value="1"/>
</dbReference>
<keyword evidence="24" id="KW-1185">Reference proteome</keyword>
<dbReference type="FunFam" id="1.10.1030.10:FF:000002">
    <property type="entry name" value="Carbamoyl-phosphate synthase large chain"/>
    <property type="match status" value="1"/>
</dbReference>
<dbReference type="SMART" id="SM01096">
    <property type="entry name" value="CPSase_L_D3"/>
    <property type="match status" value="1"/>
</dbReference>
<feature type="binding site" evidence="19">
    <location>
        <position position="940"/>
    </location>
    <ligand>
        <name>ATP</name>
        <dbReference type="ChEBI" id="CHEBI:30616"/>
        <label>2</label>
    </ligand>
</feature>
<dbReference type="CDD" id="cd01424">
    <property type="entry name" value="MGS_CPS_II"/>
    <property type="match status" value="1"/>
</dbReference>
<keyword evidence="12" id="KW-0460">Magnesium</keyword>
<comment type="catalytic activity">
    <reaction evidence="15 19">
        <text>hydrogencarbonate + NH4(+) + 2 ATP = carbamoyl phosphate + 2 ADP + phosphate + 2 H(+)</text>
        <dbReference type="Rhea" id="RHEA:18029"/>
        <dbReference type="ChEBI" id="CHEBI:15378"/>
        <dbReference type="ChEBI" id="CHEBI:17544"/>
        <dbReference type="ChEBI" id="CHEBI:28938"/>
        <dbReference type="ChEBI" id="CHEBI:30616"/>
        <dbReference type="ChEBI" id="CHEBI:43474"/>
        <dbReference type="ChEBI" id="CHEBI:58228"/>
        <dbReference type="ChEBI" id="CHEBI:456216"/>
        <dbReference type="EC" id="6.3.4.16"/>
    </reaction>
</comment>
<feature type="binding site" evidence="19">
    <location>
        <position position="940"/>
    </location>
    <ligand>
        <name>Mg(2+)</name>
        <dbReference type="ChEBI" id="CHEBI:18420"/>
        <label>4</label>
    </ligand>
</feature>
<evidence type="ECO:0000256" key="7">
    <source>
        <dbReference type="ARBA" id="ARBA00022605"/>
    </source>
</evidence>
<evidence type="ECO:0000256" key="20">
    <source>
        <dbReference type="SAM" id="MobiDB-lite"/>
    </source>
</evidence>
<evidence type="ECO:0000256" key="15">
    <source>
        <dbReference type="ARBA" id="ARBA00047359"/>
    </source>
</evidence>
<dbReference type="PROSITE" id="PS00867">
    <property type="entry name" value="CPSASE_2"/>
    <property type="match status" value="2"/>
</dbReference>
<feature type="binding site" evidence="19">
    <location>
        <position position="771"/>
    </location>
    <ligand>
        <name>ATP</name>
        <dbReference type="ChEBI" id="CHEBI:30616"/>
        <label>2</label>
    </ligand>
</feature>
<dbReference type="EC" id="6.3.5.5" evidence="19"/>
<keyword evidence="9 19" id="KW-0677">Repeat</keyword>
<dbReference type="PROSITE" id="PS00866">
    <property type="entry name" value="CPSASE_1"/>
    <property type="match status" value="1"/>
</dbReference>
<feature type="binding site" evidence="19">
    <location>
        <position position="845"/>
    </location>
    <ligand>
        <name>ATP</name>
        <dbReference type="ChEBI" id="CHEBI:30616"/>
        <label>2</label>
    </ligand>
</feature>
<feature type="binding site" evidence="19">
    <location>
        <position position="176"/>
    </location>
    <ligand>
        <name>ATP</name>
        <dbReference type="ChEBI" id="CHEBI:30616"/>
        <label>1</label>
    </ligand>
</feature>
<sequence length="1176" mass="126767">MPRRDDLHKILLIGSGPIVIGQACEFDYSGTQACKALREEGYEVVLVNSNPATIMTDPSTADRTYIEPLTWEIIEKIIAIEKPDALLPTLGGQTALNLAMALEAHGVLEKHGVEMIGANADVIDKAESRDRFKQAMEKIGLGVCKGKTIKTLDEARALVEEIGLPAVVRPSFTMGGSGSSIAYNRAEFDDLVRRGLDSSPTTEVLVEESILGWKEYEMEVMRDVDDNVVIICAIENFDAMGIHTGDSITVAPAQTLSDKEYQRMRDASLAVIREIGVETGGSNIQFAIEPSTGRMIVIEMNPRVSRSSALASKATGFPIAKIAAKLAVGYRLHELPNDITRETTACFEPSIDYVVTKIPRFAFEKFPEADSSLTTQMKSVGETMAIGSTFKESFQKALRGLEVGAFGFGSDGLDLWYDAAGRPSPDRPDTETIHAKLQKAGPDRVFYLRYALKAGMTVDQVHELSGIDPWFLDNLLEIVETEDALRGARGEGREAGTSLESLGDDLLRTAKRQGFSDRQLSVIFGVGEMEVRRHRIARGIRAVFKSVDTCAAEFEAYTPYFYSTYEEEDETPPRGGGARDEGRGTRESQAGSDAPSSLARHSPLAPNPSPPSRSDKRIMILGGGPNRIGQGIEFDYCCCHASFAMRELGIESIMVNSNPETVSTDYDTSDLLFFEPLTVEDVLNICDRVEPDGVIVQFGGQTPLNLARALKEAGAPIIGTPVEAIEDAEDREKFSQLIDRLGLRQPPSGIARTMDEARREAARIGYPILVRPSFVLGGRAMEICYDNAQLDQFVAAAFVAAQGQPVLIDSFLEGATEVDVDAICDGETVIVPGIMEHIEEAGVHSGDSACAIPPYSLPGPVIAEIREATEKLARALGVRGLMNVQFAVQWEEGGARGEGREASDAQSDASAPHASTDASRVPSVPHPSSLAPRPSLYVLEVNPRASRTAPFVAKATGMPVAKIAAKVMAGVSLKEQGFTSDPLPAHVSVKESVFPFAKFRGVDVVLGPEMRSTGEVMGISPRFSMAFAKSQLAAGSALPMEGNVFLSVAPKHKPGLVDIARRLAAMGYGLLATRGTAEALDAAGIACTRVKKIKEGHPNLLDYLADEQVELVMNTPVGKGARTDEGRIRAATVAAGVPCLTTLEAAEAATKAMEALRTEEMQVMSLQERFADVNHQ</sequence>
<feature type="domain" description="ATP-grasp" evidence="21">
    <location>
        <begin position="133"/>
        <end position="328"/>
    </location>
</feature>
<dbReference type="GO" id="GO:0006541">
    <property type="term" value="P:glutamine metabolic process"/>
    <property type="evidence" value="ECO:0007669"/>
    <property type="project" value="TreeGrafter"/>
</dbReference>
<evidence type="ECO:0000256" key="17">
    <source>
        <dbReference type="ARBA" id="ARBA00057223"/>
    </source>
</evidence>
<comment type="cofactor">
    <cofactor evidence="1">
        <name>Mn(2+)</name>
        <dbReference type="ChEBI" id="CHEBI:29035"/>
    </cofactor>
</comment>
<feature type="binding site" evidence="19">
    <location>
        <position position="940"/>
    </location>
    <ligand>
        <name>Mn(2+)</name>
        <dbReference type="ChEBI" id="CHEBI:29035"/>
        <label>4</label>
    </ligand>
</feature>
<protein>
    <recommendedName>
        <fullName evidence="19">Carbamoyl phosphate synthase large chain</fullName>
        <ecNumber evidence="19">6.3.4.16</ecNumber>
        <ecNumber evidence="19">6.3.5.5</ecNumber>
    </recommendedName>
    <alternativeName>
        <fullName evidence="19">Carbamoyl phosphate synthetase ammonia chain</fullName>
    </alternativeName>
</protein>
<feature type="binding site" evidence="19">
    <location>
        <position position="812"/>
    </location>
    <ligand>
        <name>ATP</name>
        <dbReference type="ChEBI" id="CHEBI:30616"/>
        <label>2</label>
    </ligand>
</feature>
<feature type="binding site" evidence="19">
    <location>
        <position position="299"/>
    </location>
    <ligand>
        <name>Mn(2+)</name>
        <dbReference type="ChEBI" id="CHEBI:29035"/>
        <label>1</label>
    </ligand>
</feature>
<dbReference type="InterPro" id="IPR033937">
    <property type="entry name" value="MGS_CPS_CarB"/>
</dbReference>
<dbReference type="Pfam" id="PF02786">
    <property type="entry name" value="CPSase_L_D2"/>
    <property type="match status" value="3"/>
</dbReference>
<accession>A0A518DJ90</accession>
<feature type="binding site" evidence="19">
    <location>
        <position position="208"/>
    </location>
    <ligand>
        <name>ATP</name>
        <dbReference type="ChEBI" id="CHEBI:30616"/>
        <label>1</label>
    </ligand>
</feature>
<comment type="pathway">
    <text evidence="2 19">Pyrimidine metabolism; UMP biosynthesis via de novo pathway; (S)-dihydroorotate from bicarbonate: step 1/3.</text>
</comment>
<reference evidence="23 24" key="1">
    <citation type="submission" date="2019-02" db="EMBL/GenBank/DDBJ databases">
        <title>Deep-cultivation of Planctomycetes and their phenomic and genomic characterization uncovers novel biology.</title>
        <authorList>
            <person name="Wiegand S."/>
            <person name="Jogler M."/>
            <person name="Boedeker C."/>
            <person name="Pinto D."/>
            <person name="Vollmers J."/>
            <person name="Rivas-Marin E."/>
            <person name="Kohn T."/>
            <person name="Peeters S.H."/>
            <person name="Heuer A."/>
            <person name="Rast P."/>
            <person name="Oberbeckmann S."/>
            <person name="Bunk B."/>
            <person name="Jeske O."/>
            <person name="Meyerdierks A."/>
            <person name="Storesund J.E."/>
            <person name="Kallscheuer N."/>
            <person name="Luecker S."/>
            <person name="Lage O.M."/>
            <person name="Pohl T."/>
            <person name="Merkel B.J."/>
            <person name="Hornburger P."/>
            <person name="Mueller R.-W."/>
            <person name="Bruemmer F."/>
            <person name="Labrenz M."/>
            <person name="Spormann A.M."/>
            <person name="Op den Camp H."/>
            <person name="Overmann J."/>
            <person name="Amann R."/>
            <person name="Jetten M.S.M."/>
            <person name="Mascher T."/>
            <person name="Medema M.H."/>
            <person name="Devos D.P."/>
            <person name="Kaster A.-K."/>
            <person name="Ovreas L."/>
            <person name="Rohde M."/>
            <person name="Galperin M.Y."/>
            <person name="Jogler C."/>
        </authorList>
    </citation>
    <scope>NUCLEOTIDE SEQUENCE [LARGE SCALE GENOMIC DNA]</scope>
    <source>
        <strain evidence="23 24">Pla175</strain>
    </source>
</reference>
<dbReference type="Pfam" id="PF25596">
    <property type="entry name" value="CPSase_L_D1"/>
    <property type="match status" value="2"/>
</dbReference>
<dbReference type="InterPro" id="IPR005480">
    <property type="entry name" value="CPSase_lsu_oligo"/>
</dbReference>
<comment type="catalytic activity">
    <reaction evidence="16 19">
        <text>hydrogencarbonate + L-glutamine + 2 ATP + H2O = carbamoyl phosphate + L-glutamate + 2 ADP + phosphate + 2 H(+)</text>
        <dbReference type="Rhea" id="RHEA:18633"/>
        <dbReference type="ChEBI" id="CHEBI:15377"/>
        <dbReference type="ChEBI" id="CHEBI:15378"/>
        <dbReference type="ChEBI" id="CHEBI:17544"/>
        <dbReference type="ChEBI" id="CHEBI:29985"/>
        <dbReference type="ChEBI" id="CHEBI:30616"/>
        <dbReference type="ChEBI" id="CHEBI:43474"/>
        <dbReference type="ChEBI" id="CHEBI:58228"/>
        <dbReference type="ChEBI" id="CHEBI:58359"/>
        <dbReference type="ChEBI" id="CHEBI:456216"/>
        <dbReference type="EC" id="6.3.5.5"/>
    </reaction>
</comment>
<feature type="binding site" evidence="19">
    <location>
        <position position="843"/>
    </location>
    <ligand>
        <name>ATP</name>
        <dbReference type="ChEBI" id="CHEBI:30616"/>
        <label>2</label>
    </ligand>
</feature>
<dbReference type="GO" id="GO:0044205">
    <property type="term" value="P:'de novo' UMP biosynthetic process"/>
    <property type="evidence" value="ECO:0007669"/>
    <property type="project" value="UniProtKB-UniRule"/>
</dbReference>
<dbReference type="PROSITE" id="PS50975">
    <property type="entry name" value="ATP_GRASP"/>
    <property type="match status" value="2"/>
</dbReference>
<dbReference type="SUPFAM" id="SSF52335">
    <property type="entry name" value="Methylglyoxal synthase-like"/>
    <property type="match status" value="1"/>
</dbReference>
<dbReference type="PROSITE" id="PS51257">
    <property type="entry name" value="PROKAR_LIPOPROTEIN"/>
    <property type="match status" value="1"/>
</dbReference>
<evidence type="ECO:0000256" key="13">
    <source>
        <dbReference type="ARBA" id="ARBA00022975"/>
    </source>
</evidence>
<evidence type="ECO:0000259" key="21">
    <source>
        <dbReference type="PROSITE" id="PS50975"/>
    </source>
</evidence>
<dbReference type="Gene3D" id="3.30.470.20">
    <property type="entry name" value="ATP-grasp fold, B domain"/>
    <property type="match status" value="3"/>
</dbReference>
<feature type="binding site" evidence="19">
    <location>
        <position position="175"/>
    </location>
    <ligand>
        <name>ATP</name>
        <dbReference type="ChEBI" id="CHEBI:30616"/>
        <label>1</label>
    </ligand>
</feature>
<evidence type="ECO:0000313" key="23">
    <source>
        <dbReference type="EMBL" id="QDU91549.1"/>
    </source>
</evidence>
<dbReference type="Gene3D" id="3.40.50.20">
    <property type="match status" value="2"/>
</dbReference>
<dbReference type="GO" id="GO:0005524">
    <property type="term" value="F:ATP binding"/>
    <property type="evidence" value="ECO:0007669"/>
    <property type="project" value="UniProtKB-UniRule"/>
</dbReference>
<comment type="cofactor">
    <cofactor evidence="19">
        <name>Mg(2+)</name>
        <dbReference type="ChEBI" id="CHEBI:18420"/>
    </cofactor>
    <cofactor evidence="19">
        <name>Mn(2+)</name>
        <dbReference type="ChEBI" id="CHEBI:29035"/>
    </cofactor>
    <text evidence="19">Binds 4 Mg(2+) or Mn(2+) ions per subunit.</text>
</comment>
<dbReference type="PROSITE" id="PS51855">
    <property type="entry name" value="MGS"/>
    <property type="match status" value="1"/>
</dbReference>
<dbReference type="UniPathway" id="UPA00068">
    <property type="reaction ID" value="UER00171"/>
</dbReference>
<dbReference type="Proteomes" id="UP000317429">
    <property type="component" value="Chromosome"/>
</dbReference>
<evidence type="ECO:0000256" key="1">
    <source>
        <dbReference type="ARBA" id="ARBA00001936"/>
    </source>
</evidence>
<dbReference type="InterPro" id="IPR005479">
    <property type="entry name" value="CPAse_ATP-bd"/>
</dbReference>
<feature type="binding site" evidence="19">
    <location>
        <position position="299"/>
    </location>
    <ligand>
        <name>Mn(2+)</name>
        <dbReference type="ChEBI" id="CHEBI:29035"/>
        <label>2</label>
    </ligand>
</feature>
<dbReference type="RefSeq" id="WP_145291720.1">
    <property type="nucleotide sequence ID" value="NZ_CP036291.1"/>
</dbReference>
<feature type="binding site" evidence="19">
    <location>
        <position position="885"/>
    </location>
    <ligand>
        <name>Mn(2+)</name>
        <dbReference type="ChEBI" id="CHEBI:29035"/>
        <label>3</label>
    </ligand>
</feature>
<feature type="binding site" evidence="19">
    <location>
        <position position="285"/>
    </location>
    <ligand>
        <name>Mn(2+)</name>
        <dbReference type="ChEBI" id="CHEBI:29035"/>
        <label>1</label>
    </ligand>
</feature>
<comment type="pathway">
    <text evidence="3 19">Amino-acid biosynthesis; L-arginine biosynthesis; carbamoyl phosphate from bicarbonate: step 1/1.</text>
</comment>
<dbReference type="NCBIfam" id="NF009455">
    <property type="entry name" value="PRK12815.1"/>
    <property type="match status" value="1"/>
</dbReference>
<feature type="binding site" evidence="19">
    <location>
        <position position="810"/>
    </location>
    <ligand>
        <name>ATP</name>
        <dbReference type="ChEBI" id="CHEBI:30616"/>
        <label>2</label>
    </ligand>
</feature>
<keyword evidence="7 19" id="KW-0028">Amino-acid biosynthesis</keyword>
<feature type="domain" description="ATP-grasp" evidence="21">
    <location>
        <begin position="735"/>
        <end position="969"/>
    </location>
</feature>
<dbReference type="GO" id="GO:0004088">
    <property type="term" value="F:carbamoyl-phosphate synthase (glutamine-hydrolyzing) activity"/>
    <property type="evidence" value="ECO:0007669"/>
    <property type="project" value="UniProtKB-UniRule"/>
</dbReference>
<keyword evidence="14" id="KW-0464">Manganese</keyword>
<dbReference type="InterPro" id="IPR036897">
    <property type="entry name" value="CarbamoylP_synth_lsu_oligo_sf"/>
</dbReference>
<dbReference type="GO" id="GO:0005737">
    <property type="term" value="C:cytoplasm"/>
    <property type="evidence" value="ECO:0007669"/>
    <property type="project" value="TreeGrafter"/>
</dbReference>
<dbReference type="GO" id="GO:0046872">
    <property type="term" value="F:metal ion binding"/>
    <property type="evidence" value="ECO:0007669"/>
    <property type="project" value="UniProtKB-KW"/>
</dbReference>
<feature type="binding site" evidence="19">
    <location>
        <position position="241"/>
    </location>
    <ligand>
        <name>ATP</name>
        <dbReference type="ChEBI" id="CHEBI:30616"/>
        <label>1</label>
    </ligand>
</feature>
<feature type="binding site" evidence="19">
    <location>
        <position position="129"/>
    </location>
    <ligand>
        <name>ATP</name>
        <dbReference type="ChEBI" id="CHEBI:30616"/>
        <label>1</label>
    </ligand>
</feature>
<gene>
    <name evidence="19 23" type="primary">carB</name>
    <name evidence="23" type="ORF">Pla175_49780</name>
</gene>
<dbReference type="KEGG" id="pnd:Pla175_49780"/>
<dbReference type="Pfam" id="PF02787">
    <property type="entry name" value="CPSase_L_D3"/>
    <property type="match status" value="1"/>
</dbReference>
<dbReference type="Pfam" id="PF02142">
    <property type="entry name" value="MGS"/>
    <property type="match status" value="1"/>
</dbReference>
<dbReference type="InterPro" id="IPR011607">
    <property type="entry name" value="MGS-like_dom"/>
</dbReference>
<dbReference type="PANTHER" id="PTHR11405:SF53">
    <property type="entry name" value="CARBAMOYL-PHOSPHATE SYNTHASE [AMMONIA], MITOCHONDRIAL"/>
    <property type="match status" value="1"/>
</dbReference>
<feature type="binding site" evidence="19">
    <location>
        <position position="942"/>
    </location>
    <ligand>
        <name>Mg(2+)</name>
        <dbReference type="ChEBI" id="CHEBI:18420"/>
        <label>4</label>
    </ligand>
</feature>
<dbReference type="FunFam" id="3.30.470.20:FF:000007">
    <property type="entry name" value="Carbamoyl-phosphate synthase large chain"/>
    <property type="match status" value="1"/>
</dbReference>
<evidence type="ECO:0000256" key="4">
    <source>
        <dbReference type="ARBA" id="ARBA00009799"/>
    </source>
</evidence>
<feature type="binding site" evidence="19">
    <location>
        <position position="242"/>
    </location>
    <ligand>
        <name>ATP</name>
        <dbReference type="ChEBI" id="CHEBI:30616"/>
        <label>1</label>
    </ligand>
</feature>
<comment type="function">
    <text evidence="17 19">Large subunit of the glutamine-dependent carbamoyl phosphate synthetase (CPSase). CPSase catalyzes the formation of carbamoyl phosphate from the ammonia moiety of glutamine, carbonate, and phosphate donated by ATP, constituting the first step of 2 biosynthetic pathways, one leading to arginine and/or urea and the other to pyrimidine nucleotides. The large subunit (synthetase) binds the substrates ammonia (free or transferred from glutamine from the small subunit), hydrogencarbonate and ATP and carries out an ATP-coupled ligase reaction, activating hydrogencarbonate by forming carboxy phosphate which reacts with ammonia to form carbamoyl phosphate.</text>
</comment>
<dbReference type="GO" id="GO:0004087">
    <property type="term" value="F:carbamoyl-phosphate synthase (ammonia) activity"/>
    <property type="evidence" value="ECO:0007669"/>
    <property type="project" value="UniProtKB-EC"/>
</dbReference>
<keyword evidence="8" id="KW-0479">Metal-binding</keyword>
<dbReference type="Gene3D" id="3.40.50.1380">
    <property type="entry name" value="Methylglyoxal synthase-like domain"/>
    <property type="match status" value="1"/>
</dbReference>
<dbReference type="NCBIfam" id="NF003671">
    <property type="entry name" value="PRK05294.1"/>
    <property type="match status" value="1"/>
</dbReference>
<dbReference type="EMBL" id="CP036291">
    <property type="protein sequence ID" value="QDU91549.1"/>
    <property type="molecule type" value="Genomic_DNA"/>
</dbReference>
<dbReference type="SUPFAM" id="SSF52440">
    <property type="entry name" value="PreATP-grasp domain"/>
    <property type="match status" value="2"/>
</dbReference>
<dbReference type="GO" id="GO:0006526">
    <property type="term" value="P:L-arginine biosynthetic process"/>
    <property type="evidence" value="ECO:0007669"/>
    <property type="project" value="UniProtKB-UniRule"/>
</dbReference>